<keyword evidence="9" id="KW-1185">Reference proteome</keyword>
<evidence type="ECO:0000256" key="4">
    <source>
        <dbReference type="ARBA" id="ARBA00022679"/>
    </source>
</evidence>
<protein>
    <recommendedName>
        <fullName evidence="2">site-specific DNA-methyltransferase (adenine-specific)</fullName>
        <ecNumber evidence="2">2.1.1.72</ecNumber>
    </recommendedName>
</protein>
<dbReference type="Proteomes" id="UP000003781">
    <property type="component" value="Unassembled WGS sequence"/>
</dbReference>
<keyword evidence="3" id="KW-0489">Methyltransferase</keyword>
<gene>
    <name evidence="8" type="ORF">CY0110_04126</name>
</gene>
<evidence type="ECO:0000256" key="3">
    <source>
        <dbReference type="ARBA" id="ARBA00022603"/>
    </source>
</evidence>
<organism evidence="8 9">
    <name type="scientific">Crocosphaera chwakensis CCY0110</name>
    <dbReference type="NCBI Taxonomy" id="391612"/>
    <lineage>
        <taxon>Bacteria</taxon>
        <taxon>Bacillati</taxon>
        <taxon>Cyanobacteriota</taxon>
        <taxon>Cyanophyceae</taxon>
        <taxon>Oscillatoriophycideae</taxon>
        <taxon>Chroococcales</taxon>
        <taxon>Aphanothecaceae</taxon>
        <taxon>Crocosphaera</taxon>
        <taxon>Crocosphaera chwakensis</taxon>
    </lineage>
</organism>
<reference evidence="8 9" key="1">
    <citation type="submission" date="2007-03" db="EMBL/GenBank/DDBJ databases">
        <authorList>
            <person name="Stal L."/>
            <person name="Ferriera S."/>
            <person name="Johnson J."/>
            <person name="Kravitz S."/>
            <person name="Beeson K."/>
            <person name="Sutton G."/>
            <person name="Rogers Y.-H."/>
            <person name="Friedman R."/>
            <person name="Frazier M."/>
            <person name="Venter J.C."/>
        </authorList>
    </citation>
    <scope>NUCLEOTIDE SEQUENCE [LARGE SCALE GENOMIC DNA]</scope>
    <source>
        <strain evidence="8 9">CCY0110</strain>
    </source>
</reference>
<proteinExistence type="inferred from homology"/>
<keyword evidence="4" id="KW-0808">Transferase</keyword>
<dbReference type="Gene3D" id="3.40.50.150">
    <property type="entry name" value="Vaccinia Virus protein VP39"/>
    <property type="match status" value="1"/>
</dbReference>
<evidence type="ECO:0000256" key="1">
    <source>
        <dbReference type="ARBA" id="ARBA00006594"/>
    </source>
</evidence>
<dbReference type="EC" id="2.1.1.72" evidence="2"/>
<dbReference type="OrthoDB" id="422604at2"/>
<evidence type="ECO:0000259" key="7">
    <source>
        <dbReference type="Pfam" id="PF07669"/>
    </source>
</evidence>
<dbReference type="InterPro" id="IPR029063">
    <property type="entry name" value="SAM-dependent_MTases_sf"/>
</dbReference>
<evidence type="ECO:0000256" key="6">
    <source>
        <dbReference type="ARBA" id="ARBA00047942"/>
    </source>
</evidence>
<evidence type="ECO:0000313" key="8">
    <source>
        <dbReference type="EMBL" id="EAZ90280.1"/>
    </source>
</evidence>
<evidence type="ECO:0000256" key="2">
    <source>
        <dbReference type="ARBA" id="ARBA00011900"/>
    </source>
</evidence>
<dbReference type="Pfam" id="PF07669">
    <property type="entry name" value="Eco57I"/>
    <property type="match status" value="1"/>
</dbReference>
<comment type="caution">
    <text evidence="8">The sequence shown here is derived from an EMBL/GenBank/DDBJ whole genome shotgun (WGS) entry which is preliminary data.</text>
</comment>
<accession>A3IT95</accession>
<dbReference type="GO" id="GO:0009007">
    <property type="term" value="F:site-specific DNA-methyltransferase (adenine-specific) activity"/>
    <property type="evidence" value="ECO:0007669"/>
    <property type="project" value="UniProtKB-EC"/>
</dbReference>
<dbReference type="AlphaFoldDB" id="A3IT95"/>
<dbReference type="GO" id="GO:0032259">
    <property type="term" value="P:methylation"/>
    <property type="evidence" value="ECO:0007669"/>
    <property type="project" value="UniProtKB-KW"/>
</dbReference>
<sequence>MSKSSLLELTHQRLYWPPPHQIWQPSGAGPMVYARLADEKIGNKIRRELEEAKGARVGILAANPLGDATESPLAVVCEFFRPISDNTLKEIYRLAWSFSRTRALVTVEPQLLRVWSCCEPPEPSKVPSPIEEINQASLSEQAANALQWVELVSGEFFEKHNDRFQRSGAADQKLLENLKEVRKQLIDEGLDSGTIHDLLARLIFTQYLFQKKDVDGNPALNREIIQDLVNTNILSKAYDNLPDILENFEDTYQLFRWLNHKFNGDLFPGKGNTEEEREQEWQAEMDKVREKNSYFKKLADFIRGDLELKTGQLCLWPMYSFDVIPLEFISSVYEEFVSKKEGQGVHYTPEFIVDFILDGVLPWDDEEWDLKILDPACGSGIFLVKAYQRLIYRWEKAHNKNITSDILKSLLENNFLGVDIDREAIRVASFSFYLMMLDNIDPRNYWENEVKFPTLRNKKLIAADFFAEDIEGFRTEEDSGTYDLVLGNAPWGKNSITKKAKEWTKKYNWNDCISYGNIAPFFLSKAVKLTKDNGYISMMQPAGTLIFNQGDKNQQLRFKLFSETKVSEIVDLSALRFGLFKNAISPTCIITLENIASNNDSVLYLCPKILYKNQSSYSLVIEPQNIHWVQYHEILQSNKVLIALTWGNRRDFQLIKRLSQGLSLNKLEQQEEVFTRQGITRGNRKKINNDILNKYILQEKKFPKDTFLYLDPKNLSINHDLRTHSRDSTDFTAFNYPQMILKQSWQTKQKRFQSAIGKKPINGNQGLLCSKSYVSIHAKAVQILESAWLSYNSILAVYYLLLSSGTFASYIPKVGVADLLKVPIPEPKENMLEGIETYEDVDQRIREFFEFKDSEWTLIEDLFNYTLPDFKGDTSSPSRQRTQRNDEPELTQYCDYFIRVIKASFGEDKDVCATIYQEPDNHYLPVRLVAIHLNHPIHEGIKIEIIDSENLLKRLNKLNEVFLNQPNSEQEGIYYQRVARVYDSVTWNDIKVPTVYFIKPDKVRYWTRSMGLRDADEVCADIRIAGQQINSTK</sequence>
<dbReference type="GO" id="GO:0006304">
    <property type="term" value="P:DNA modification"/>
    <property type="evidence" value="ECO:0007669"/>
    <property type="project" value="InterPro"/>
</dbReference>
<feature type="domain" description="Type II methyltransferase M.TaqI-like" evidence="7">
    <location>
        <begin position="413"/>
        <end position="573"/>
    </location>
</feature>
<keyword evidence="5" id="KW-0949">S-adenosyl-L-methionine</keyword>
<dbReference type="eggNOG" id="COG1002">
    <property type="taxonomic scope" value="Bacteria"/>
</dbReference>
<dbReference type="PANTHER" id="PTHR33841">
    <property type="entry name" value="DNA METHYLTRANSFERASE YEEA-RELATED"/>
    <property type="match status" value="1"/>
</dbReference>
<dbReference type="PANTHER" id="PTHR33841:SF5">
    <property type="entry name" value="DNA METHYLASE (MODIFICATION METHYLASE) (METHYLTRANSFERASE)-RELATED"/>
    <property type="match status" value="1"/>
</dbReference>
<evidence type="ECO:0000313" key="9">
    <source>
        <dbReference type="Proteomes" id="UP000003781"/>
    </source>
</evidence>
<dbReference type="InterPro" id="IPR011639">
    <property type="entry name" value="MethylTrfase_TaqI-like_dom"/>
</dbReference>
<comment type="catalytic activity">
    <reaction evidence="6">
        <text>a 2'-deoxyadenosine in DNA + S-adenosyl-L-methionine = an N(6)-methyl-2'-deoxyadenosine in DNA + S-adenosyl-L-homocysteine + H(+)</text>
        <dbReference type="Rhea" id="RHEA:15197"/>
        <dbReference type="Rhea" id="RHEA-COMP:12418"/>
        <dbReference type="Rhea" id="RHEA-COMP:12419"/>
        <dbReference type="ChEBI" id="CHEBI:15378"/>
        <dbReference type="ChEBI" id="CHEBI:57856"/>
        <dbReference type="ChEBI" id="CHEBI:59789"/>
        <dbReference type="ChEBI" id="CHEBI:90615"/>
        <dbReference type="ChEBI" id="CHEBI:90616"/>
        <dbReference type="EC" id="2.1.1.72"/>
    </reaction>
</comment>
<dbReference type="PRINTS" id="PR00507">
    <property type="entry name" value="N12N6MTFRASE"/>
</dbReference>
<evidence type="ECO:0000256" key="5">
    <source>
        <dbReference type="ARBA" id="ARBA00022691"/>
    </source>
</evidence>
<dbReference type="RefSeq" id="WP_008276599.1">
    <property type="nucleotide sequence ID" value="NZ_AAXW01000027.1"/>
</dbReference>
<name>A3IT95_9CHRO</name>
<dbReference type="EMBL" id="AAXW01000027">
    <property type="protein sequence ID" value="EAZ90280.1"/>
    <property type="molecule type" value="Genomic_DNA"/>
</dbReference>
<comment type="similarity">
    <text evidence="1">Belongs to the N(4)/N(6)-methyltransferase family.</text>
</comment>
<dbReference type="SUPFAM" id="SSF53335">
    <property type="entry name" value="S-adenosyl-L-methionine-dependent methyltransferases"/>
    <property type="match status" value="1"/>
</dbReference>
<dbReference type="InterPro" id="IPR050953">
    <property type="entry name" value="N4_N6_ade-DNA_methylase"/>
</dbReference>